<reference evidence="1" key="1">
    <citation type="journal article" date="2015" name="Nature">
        <title>Complex archaea that bridge the gap between prokaryotes and eukaryotes.</title>
        <authorList>
            <person name="Spang A."/>
            <person name="Saw J.H."/>
            <person name="Jorgensen S.L."/>
            <person name="Zaremba-Niedzwiedzka K."/>
            <person name="Martijn J."/>
            <person name="Lind A.E."/>
            <person name="van Eijk R."/>
            <person name="Schleper C."/>
            <person name="Guy L."/>
            <person name="Ettema T.J."/>
        </authorList>
    </citation>
    <scope>NUCLEOTIDE SEQUENCE</scope>
</reference>
<name>A0A0F9ACE1_9ZZZZ</name>
<protein>
    <submittedName>
        <fullName evidence="1">Uncharacterized protein</fullName>
    </submittedName>
</protein>
<evidence type="ECO:0000313" key="1">
    <source>
        <dbReference type="EMBL" id="KKL07214.1"/>
    </source>
</evidence>
<dbReference type="AlphaFoldDB" id="A0A0F9ACE1"/>
<proteinExistence type="predicted"/>
<dbReference type="EMBL" id="LAZR01043380">
    <property type="protein sequence ID" value="KKL07214.1"/>
    <property type="molecule type" value="Genomic_DNA"/>
</dbReference>
<sequence length="73" mass="8150">MIKVDEVNDGVFQVVFTDEELQMLSLASARILDSRDCVLQGWLAFVVSVWNKVEYLERSQDGLEGQNGGMGRG</sequence>
<comment type="caution">
    <text evidence="1">The sequence shown here is derived from an EMBL/GenBank/DDBJ whole genome shotgun (WGS) entry which is preliminary data.</text>
</comment>
<accession>A0A0F9ACE1</accession>
<gene>
    <name evidence="1" type="ORF">LCGC14_2588250</name>
</gene>
<organism evidence="1">
    <name type="scientific">marine sediment metagenome</name>
    <dbReference type="NCBI Taxonomy" id="412755"/>
    <lineage>
        <taxon>unclassified sequences</taxon>
        <taxon>metagenomes</taxon>
        <taxon>ecological metagenomes</taxon>
    </lineage>
</organism>